<evidence type="ECO:0000313" key="2">
    <source>
        <dbReference type="Proteomes" id="UP000777438"/>
    </source>
</evidence>
<sequence length="68" mass="7960">PPSDCLLWVVDDGHGLRAWQECRQLPYIGDEELEPRIREVIGCHECEDGTLYLAARWEDYEGPTWELE</sequence>
<feature type="non-terminal residue" evidence="1">
    <location>
        <position position="1"/>
    </location>
</feature>
<dbReference type="Proteomes" id="UP000777438">
    <property type="component" value="Unassembled WGS sequence"/>
</dbReference>
<feature type="non-terminal residue" evidence="1">
    <location>
        <position position="68"/>
    </location>
</feature>
<evidence type="ECO:0000313" key="1">
    <source>
        <dbReference type="EMBL" id="KAH6881096.1"/>
    </source>
</evidence>
<name>A0A9P9AKL4_9HYPO</name>
<dbReference type="OrthoDB" id="5235533at2759"/>
<evidence type="ECO:0008006" key="3">
    <source>
        <dbReference type="Google" id="ProtNLM"/>
    </source>
</evidence>
<accession>A0A9P9AKL4</accession>
<dbReference type="AlphaFoldDB" id="A0A9P9AKL4"/>
<reference evidence="1 2" key="1">
    <citation type="journal article" date="2021" name="Nat. Commun.">
        <title>Genetic determinants of endophytism in the Arabidopsis root mycobiome.</title>
        <authorList>
            <person name="Mesny F."/>
            <person name="Miyauchi S."/>
            <person name="Thiergart T."/>
            <person name="Pickel B."/>
            <person name="Atanasova L."/>
            <person name="Karlsson M."/>
            <person name="Huettel B."/>
            <person name="Barry K.W."/>
            <person name="Haridas S."/>
            <person name="Chen C."/>
            <person name="Bauer D."/>
            <person name="Andreopoulos W."/>
            <person name="Pangilinan J."/>
            <person name="LaButti K."/>
            <person name="Riley R."/>
            <person name="Lipzen A."/>
            <person name="Clum A."/>
            <person name="Drula E."/>
            <person name="Henrissat B."/>
            <person name="Kohler A."/>
            <person name="Grigoriev I.V."/>
            <person name="Martin F.M."/>
            <person name="Hacquard S."/>
        </authorList>
    </citation>
    <scope>NUCLEOTIDE SEQUENCE [LARGE SCALE GENOMIC DNA]</scope>
    <source>
        <strain evidence="1 2">MPI-CAGE-CH-0241</strain>
    </source>
</reference>
<gene>
    <name evidence="1" type="ORF">B0T10DRAFT_381786</name>
</gene>
<protein>
    <recommendedName>
        <fullName evidence="3">Chromo domain-containing protein</fullName>
    </recommendedName>
</protein>
<dbReference type="EMBL" id="JAGPYM010000024">
    <property type="protein sequence ID" value="KAH6881096.1"/>
    <property type="molecule type" value="Genomic_DNA"/>
</dbReference>
<proteinExistence type="predicted"/>
<comment type="caution">
    <text evidence="1">The sequence shown here is derived from an EMBL/GenBank/DDBJ whole genome shotgun (WGS) entry which is preliminary data.</text>
</comment>
<organism evidence="1 2">
    <name type="scientific">Thelonectria olida</name>
    <dbReference type="NCBI Taxonomy" id="1576542"/>
    <lineage>
        <taxon>Eukaryota</taxon>
        <taxon>Fungi</taxon>
        <taxon>Dikarya</taxon>
        <taxon>Ascomycota</taxon>
        <taxon>Pezizomycotina</taxon>
        <taxon>Sordariomycetes</taxon>
        <taxon>Hypocreomycetidae</taxon>
        <taxon>Hypocreales</taxon>
        <taxon>Nectriaceae</taxon>
        <taxon>Thelonectria</taxon>
    </lineage>
</organism>
<keyword evidence="2" id="KW-1185">Reference proteome</keyword>